<gene>
    <name evidence="10" type="ORF">NATSA_01690</name>
</gene>
<keyword evidence="6" id="KW-0175">Coiled coil</keyword>
<evidence type="ECO:0000259" key="9">
    <source>
        <dbReference type="PROSITE" id="PS50109"/>
    </source>
</evidence>
<feature type="coiled-coil region" evidence="6">
    <location>
        <begin position="795"/>
        <end position="829"/>
    </location>
</feature>
<dbReference type="PROSITE" id="PS50109">
    <property type="entry name" value="HIS_KIN"/>
    <property type="match status" value="1"/>
</dbReference>
<dbReference type="SUPFAM" id="SSF55874">
    <property type="entry name" value="ATPase domain of HSP90 chaperone/DNA topoisomerase II/histidine kinase"/>
    <property type="match status" value="1"/>
</dbReference>
<evidence type="ECO:0000313" key="11">
    <source>
        <dbReference type="Proteomes" id="UP000673975"/>
    </source>
</evidence>
<dbReference type="PRINTS" id="PR00344">
    <property type="entry name" value="BCTRLSENSOR"/>
</dbReference>
<evidence type="ECO:0000256" key="8">
    <source>
        <dbReference type="SAM" id="Phobius"/>
    </source>
</evidence>
<comment type="catalytic activity">
    <reaction evidence="1">
        <text>ATP + protein L-histidine = ADP + protein N-phospho-L-histidine.</text>
        <dbReference type="EC" id="2.7.13.3"/>
    </reaction>
</comment>
<evidence type="ECO:0000256" key="5">
    <source>
        <dbReference type="ARBA" id="ARBA00022777"/>
    </source>
</evidence>
<dbReference type="CDD" id="cd00082">
    <property type="entry name" value="HisKA"/>
    <property type="match status" value="1"/>
</dbReference>
<dbReference type="PANTHER" id="PTHR43547:SF2">
    <property type="entry name" value="HYBRID SIGNAL TRANSDUCTION HISTIDINE KINASE C"/>
    <property type="match status" value="1"/>
</dbReference>
<reference evidence="10" key="1">
    <citation type="submission" date="2021-02" db="EMBL/GenBank/DDBJ databases">
        <title>Natronogracilivirga saccharolytica gen. nov. sp. nov. a new anaerobic, haloalkiliphilic carbohydrate-fermenting bacterium from soda lake and proposing of Cyclonatronumiaceae fam. nov. in the phylum Balneolaeota.</title>
        <authorList>
            <person name="Zhilina T.N."/>
            <person name="Sorokin D.Y."/>
            <person name="Zavarzina D.G."/>
            <person name="Toshchakov S.V."/>
            <person name="Kublanov I.V."/>
        </authorList>
    </citation>
    <scope>NUCLEOTIDE SEQUENCE</scope>
    <source>
        <strain evidence="10">Z-1702</strain>
    </source>
</reference>
<comment type="caution">
    <text evidence="10">The sequence shown here is derived from an EMBL/GenBank/DDBJ whole genome shotgun (WGS) entry which is preliminary data.</text>
</comment>
<keyword evidence="8" id="KW-0812">Transmembrane</keyword>
<dbReference type="Proteomes" id="UP000673975">
    <property type="component" value="Unassembled WGS sequence"/>
</dbReference>
<keyword evidence="11" id="KW-1185">Reference proteome</keyword>
<dbReference type="InterPro" id="IPR003661">
    <property type="entry name" value="HisK_dim/P_dom"/>
</dbReference>
<evidence type="ECO:0000256" key="4">
    <source>
        <dbReference type="ARBA" id="ARBA00022679"/>
    </source>
</evidence>
<dbReference type="EC" id="2.7.13.3" evidence="2"/>
<dbReference type="SMART" id="SM00388">
    <property type="entry name" value="HisKA"/>
    <property type="match status" value="1"/>
</dbReference>
<dbReference type="SUPFAM" id="SSF63829">
    <property type="entry name" value="Calcium-dependent phosphotriesterase"/>
    <property type="match status" value="3"/>
</dbReference>
<dbReference type="InterPro" id="IPR003594">
    <property type="entry name" value="HATPase_dom"/>
</dbReference>
<dbReference type="Gene3D" id="3.30.565.10">
    <property type="entry name" value="Histidine kinase-like ATPase, C-terminal domain"/>
    <property type="match status" value="1"/>
</dbReference>
<dbReference type="Gene3D" id="1.10.287.130">
    <property type="match status" value="1"/>
</dbReference>
<evidence type="ECO:0000256" key="3">
    <source>
        <dbReference type="ARBA" id="ARBA00022553"/>
    </source>
</evidence>
<dbReference type="Pfam" id="PF02518">
    <property type="entry name" value="HATPase_c"/>
    <property type="match status" value="1"/>
</dbReference>
<dbReference type="InterPro" id="IPR036097">
    <property type="entry name" value="HisK_dim/P_sf"/>
</dbReference>
<keyword evidence="8" id="KW-0472">Membrane</keyword>
<dbReference type="InterPro" id="IPR015943">
    <property type="entry name" value="WD40/YVTN_repeat-like_dom_sf"/>
</dbReference>
<dbReference type="InterPro" id="IPR013783">
    <property type="entry name" value="Ig-like_fold"/>
</dbReference>
<evidence type="ECO:0000256" key="6">
    <source>
        <dbReference type="SAM" id="Coils"/>
    </source>
</evidence>
<dbReference type="RefSeq" id="WP_210509798.1">
    <property type="nucleotide sequence ID" value="NZ_JAFIDN010000001.1"/>
</dbReference>
<dbReference type="FunFam" id="3.30.565.10:FF:000006">
    <property type="entry name" value="Sensor histidine kinase WalK"/>
    <property type="match status" value="1"/>
</dbReference>
<feature type="region of interest" description="Disordered" evidence="7">
    <location>
        <begin position="1034"/>
        <end position="1074"/>
    </location>
</feature>
<protein>
    <recommendedName>
        <fullName evidence="2">histidine kinase</fullName>
        <ecNumber evidence="2">2.7.13.3</ecNumber>
    </recommendedName>
</protein>
<keyword evidence="4" id="KW-0808">Transferase</keyword>
<sequence>MLPKYASATLWLIIIMAYGSSPLSAFDYHLELTTDDGLPSSFIKQISELPSGALAIATDDGLSFYDGYEFHNRSIPHGLPDRYVKQTLVSSDNTLWVATDSGPAFAKLDDDKPIPYSFTTLPFDPDDNDKRIRRLIEINDGTILMAGQNRIYRINEDHSIEPLSFDFEPEFQTNFVRSYTFYKDKKGNILIPSTANGLLLIENGADYVRKIPDTGLSESLLDIEISGVIPEDGLQRFWVASDDGIYKMDWDYESAKVIRSQWIEQSSGIDVDVVKPRNSDHLFIGGNGEGLFTMDKESHAVKPTRDFFSNYIKHVHIDRSNNIWVSTDHGINMLPVFPFANVGKEKGLPRRYVTDVVNDKLGNLWVATHGGIYFREAGEENLQQLDYLENEFVKTLHYEPGNSNLIVFSRNIIHNINVHSLEASIIAELDPVMDVELAVLQDNNLYWMVDNSGLLYRYDSLHDSLRVFGPDDGISESLSGITLTEDNTVWVSGTSRFLAYFDPGNEEFISIDWDDYYVEPDPDTYFTYIHPGVDNQLWLGSTEGLYHLDTAPHSEPHDTVAEHHFCTTFAGESTRWIKNSGEITWVGTNQNLHWIYSEDFCDPAQQVIRTFSTVNGLMSTSFSHGAAYLDQDDFLWMGTNVGVSYYNGGTFSTNASPVQLRYWRVHDDVFHTAEERELDHDVSHMTFAFTTYDYPSEDIYYQTRLKETGESWSEPTNQSVFSRSFYGSGWYTFEVRASRNSTDWTEPLQLSFYIPPPWWMHNYMIAAYVVVLFFMVVGFINWRSRELKKRNKDLANSVRERTEHLTKTVDRLEKEIAQRRKIERQLKESNFTKERLIKIISHDLRSPFQGIVGYASMLRDEFGELSDEEKTGMIDQIVTSSNRAVNLLTQLLEWVTLQSGKMSFDPDTLRLADLVNETLELLQSLSESKNITISHNIADDIMVFADKHMLQTVLRNLLSNAVKFTDSGGEVTVEAEQSTSGTEITVSDNGVGVEQHTLDQILSKEKTVSTKGTQREAGTGLGLVMCVEMIRRHGGSLSGRSKPGEGSTFVISLPSDKGISSAQNGSKKEAGALT</sequence>
<dbReference type="EMBL" id="JAFIDN010000001">
    <property type="protein sequence ID" value="MBP3191366.1"/>
    <property type="molecule type" value="Genomic_DNA"/>
</dbReference>
<keyword evidence="3" id="KW-0597">Phosphoprotein</keyword>
<dbReference type="SUPFAM" id="SSF47384">
    <property type="entry name" value="Homodimeric domain of signal transducing histidine kinase"/>
    <property type="match status" value="1"/>
</dbReference>
<proteinExistence type="predicted"/>
<dbReference type="Gene3D" id="2.130.10.10">
    <property type="entry name" value="YVTN repeat-like/Quinoprotein amine dehydrogenase"/>
    <property type="match status" value="2"/>
</dbReference>
<accession>A0A8J7S749</accession>
<dbReference type="Pfam" id="PF00512">
    <property type="entry name" value="HisKA"/>
    <property type="match status" value="1"/>
</dbReference>
<evidence type="ECO:0000256" key="7">
    <source>
        <dbReference type="SAM" id="MobiDB-lite"/>
    </source>
</evidence>
<evidence type="ECO:0000313" key="10">
    <source>
        <dbReference type="EMBL" id="MBP3191366.1"/>
    </source>
</evidence>
<feature type="domain" description="Histidine kinase" evidence="9">
    <location>
        <begin position="839"/>
        <end position="1057"/>
    </location>
</feature>
<dbReference type="CDD" id="cd00075">
    <property type="entry name" value="HATPase"/>
    <property type="match status" value="1"/>
</dbReference>
<evidence type="ECO:0000256" key="1">
    <source>
        <dbReference type="ARBA" id="ARBA00000085"/>
    </source>
</evidence>
<dbReference type="PANTHER" id="PTHR43547">
    <property type="entry name" value="TWO-COMPONENT HISTIDINE KINASE"/>
    <property type="match status" value="1"/>
</dbReference>
<dbReference type="GO" id="GO:0000155">
    <property type="term" value="F:phosphorelay sensor kinase activity"/>
    <property type="evidence" value="ECO:0007669"/>
    <property type="project" value="InterPro"/>
</dbReference>
<dbReference type="InterPro" id="IPR036890">
    <property type="entry name" value="HATPase_C_sf"/>
</dbReference>
<dbReference type="SMART" id="SM00387">
    <property type="entry name" value="HATPase_c"/>
    <property type="match status" value="1"/>
</dbReference>
<evidence type="ECO:0000256" key="2">
    <source>
        <dbReference type="ARBA" id="ARBA00012438"/>
    </source>
</evidence>
<name>A0A8J7S749_9BACT</name>
<keyword evidence="5" id="KW-0418">Kinase</keyword>
<dbReference type="InterPro" id="IPR004358">
    <property type="entry name" value="Sig_transdc_His_kin-like_C"/>
</dbReference>
<keyword evidence="8" id="KW-1133">Transmembrane helix</keyword>
<organism evidence="10 11">
    <name type="scientific">Natronogracilivirga saccharolytica</name>
    <dbReference type="NCBI Taxonomy" id="2812953"/>
    <lineage>
        <taxon>Bacteria</taxon>
        <taxon>Pseudomonadati</taxon>
        <taxon>Balneolota</taxon>
        <taxon>Balneolia</taxon>
        <taxon>Balneolales</taxon>
        <taxon>Cyclonatronaceae</taxon>
        <taxon>Natronogracilivirga</taxon>
    </lineage>
</organism>
<dbReference type="AlphaFoldDB" id="A0A8J7S749"/>
<feature type="transmembrane region" description="Helical" evidence="8">
    <location>
        <begin position="758"/>
        <end position="782"/>
    </location>
</feature>
<dbReference type="Gene3D" id="2.60.40.10">
    <property type="entry name" value="Immunoglobulins"/>
    <property type="match status" value="1"/>
</dbReference>
<dbReference type="InterPro" id="IPR005467">
    <property type="entry name" value="His_kinase_dom"/>
</dbReference>